<protein>
    <recommendedName>
        <fullName evidence="2 3">Peroxisomal membrane protein PEX16</fullName>
    </recommendedName>
</protein>
<evidence type="ECO:0000313" key="5">
    <source>
        <dbReference type="Proteomes" id="UP000614350"/>
    </source>
</evidence>
<proteinExistence type="inferred from homology"/>
<reference evidence="4" key="1">
    <citation type="journal article" date="2020" name="G3 (Bethesda)">
        <title>High-Quality Assemblies for Three Invasive Social Wasps from the &lt;i&gt;Vespula&lt;/i&gt; Genus.</title>
        <authorList>
            <person name="Harrop T.W.R."/>
            <person name="Guhlin J."/>
            <person name="McLaughlin G.M."/>
            <person name="Permina E."/>
            <person name="Stockwell P."/>
            <person name="Gilligan J."/>
            <person name="Le Lec M.F."/>
            <person name="Gruber M.A.M."/>
            <person name="Quinn O."/>
            <person name="Lovegrove M."/>
            <person name="Duncan E.J."/>
            <person name="Remnant E.J."/>
            <person name="Van Eeckhoven J."/>
            <person name="Graham B."/>
            <person name="Knapp R.A."/>
            <person name="Langford K.W."/>
            <person name="Kronenberg Z."/>
            <person name="Press M.O."/>
            <person name="Eacker S.M."/>
            <person name="Wilson-Rankin E.E."/>
            <person name="Purcell J."/>
            <person name="Lester P.J."/>
            <person name="Dearden P.K."/>
        </authorList>
    </citation>
    <scope>NUCLEOTIDE SEQUENCE</scope>
    <source>
        <strain evidence="4">Marl-1</strain>
    </source>
</reference>
<dbReference type="Proteomes" id="UP000614350">
    <property type="component" value="Unassembled WGS sequence"/>
</dbReference>
<dbReference type="AlphaFoldDB" id="A0A834J6G5"/>
<comment type="similarity">
    <text evidence="1 3">Belongs to the peroxin-16 family.</text>
</comment>
<dbReference type="GO" id="GO:0005778">
    <property type="term" value="C:peroxisomal membrane"/>
    <property type="evidence" value="ECO:0007669"/>
    <property type="project" value="UniProtKB-SubCell"/>
</dbReference>
<dbReference type="PANTHER" id="PTHR13299">
    <property type="entry name" value="PEROXISOMAL MEMBRANE PROTEIN PEX16"/>
    <property type="match status" value="1"/>
</dbReference>
<comment type="caution">
    <text evidence="4">The sequence shown here is derived from an EMBL/GenBank/DDBJ whole genome shotgun (WGS) entry which is preliminary data.</text>
</comment>
<gene>
    <name evidence="4" type="ORF">HZH66_013046</name>
</gene>
<evidence type="ECO:0000256" key="1">
    <source>
        <dbReference type="ARBA" id="ARBA00009505"/>
    </source>
</evidence>
<accession>A0A834J6G5</accession>
<dbReference type="PANTHER" id="PTHR13299:SF0">
    <property type="entry name" value="PEROXISOMAL MEMBRANE PROTEIN PEX16"/>
    <property type="match status" value="1"/>
</dbReference>
<organism evidence="4 5">
    <name type="scientific">Vespula vulgaris</name>
    <name type="common">Yellow jacket</name>
    <name type="synonym">Wasp</name>
    <dbReference type="NCBI Taxonomy" id="7454"/>
    <lineage>
        <taxon>Eukaryota</taxon>
        <taxon>Metazoa</taxon>
        <taxon>Ecdysozoa</taxon>
        <taxon>Arthropoda</taxon>
        <taxon>Hexapoda</taxon>
        <taxon>Insecta</taxon>
        <taxon>Pterygota</taxon>
        <taxon>Neoptera</taxon>
        <taxon>Endopterygota</taxon>
        <taxon>Hymenoptera</taxon>
        <taxon>Apocrita</taxon>
        <taxon>Aculeata</taxon>
        <taxon>Vespoidea</taxon>
        <taxon>Vespidae</taxon>
        <taxon>Vespinae</taxon>
        <taxon>Vespula</taxon>
    </lineage>
</organism>
<keyword evidence="3" id="KW-0576">Peroxisome</keyword>
<comment type="subcellular location">
    <subcellularLocation>
        <location evidence="3">Peroxisome membrane</location>
    </subcellularLocation>
</comment>
<keyword evidence="3" id="KW-0962">Peroxisome biogenesis</keyword>
<name>A0A834J6G5_VESVU</name>
<evidence type="ECO:0000313" key="4">
    <source>
        <dbReference type="EMBL" id="KAF7382644.1"/>
    </source>
</evidence>
<keyword evidence="5" id="KW-1185">Reference proteome</keyword>
<dbReference type="InterPro" id="IPR013919">
    <property type="entry name" value="Pex16"/>
</dbReference>
<dbReference type="Pfam" id="PF08610">
    <property type="entry name" value="Pex16"/>
    <property type="match status" value="1"/>
</dbReference>
<evidence type="ECO:0000256" key="2">
    <source>
        <dbReference type="ARBA" id="ARBA00018577"/>
    </source>
</evidence>
<dbReference type="EMBL" id="JACSEA010000018">
    <property type="protein sequence ID" value="KAF7382644.1"/>
    <property type="molecule type" value="Genomic_DNA"/>
</dbReference>
<evidence type="ECO:0000256" key="3">
    <source>
        <dbReference type="RuleBase" id="RU365003"/>
    </source>
</evidence>
<sequence>MFVCWLVVSTIWRSKKFYSDIHEGFLELITSYKHWVQSNPQLLADLESTVRCFSYFTAGRFNNSTLASELIYSIPNLIELFNDLLISSGKYMNLKIPKLQLNIKIWLTVLEYTEALFEVTAHRIWGKSGKWLIIAIIQIFKAVMRLCLIFVYKENLVKSPSIKPLNRNKVNICDKDVKMREGFQLKRSGIVVRSIRTSRSVQTRVWAPIPSMRDENENVDNAFISKRMLKLAETFYIIKPLIHLGCLSATGKANWQPWFLSLIIDLSSLQIFNHYGKAAALNKEEWKEIYQRRLGILLYILRSPFYDNYSRLKIIAILKILSAKVPLAKLLTEPIEKYLPHWQQMYFYMWSR</sequence>
<dbReference type="GO" id="GO:0007031">
    <property type="term" value="P:peroxisome organization"/>
    <property type="evidence" value="ECO:0007669"/>
    <property type="project" value="UniProtKB-KW"/>
</dbReference>